<keyword evidence="5" id="KW-0653">Protein transport</keyword>
<dbReference type="EMBL" id="CP012332">
    <property type="protein sequence ID" value="AKU91321.1"/>
    <property type="molecule type" value="Genomic_DNA"/>
</dbReference>
<dbReference type="InterPro" id="IPR007831">
    <property type="entry name" value="T2SS_GspE_N"/>
</dbReference>
<accession>A0A0K1PD46</accession>
<dbReference type="STRING" id="1391653.AKJ08_1708"/>
<organism evidence="11 12">
    <name type="scientific">Vulgatibacter incomptus</name>
    <dbReference type="NCBI Taxonomy" id="1391653"/>
    <lineage>
        <taxon>Bacteria</taxon>
        <taxon>Pseudomonadati</taxon>
        <taxon>Myxococcota</taxon>
        <taxon>Myxococcia</taxon>
        <taxon>Myxococcales</taxon>
        <taxon>Cystobacterineae</taxon>
        <taxon>Vulgatibacteraceae</taxon>
        <taxon>Vulgatibacter</taxon>
    </lineage>
</organism>
<keyword evidence="3" id="KW-0547">Nucleotide-binding</keyword>
<evidence type="ECO:0000256" key="1">
    <source>
        <dbReference type="ARBA" id="ARBA00006611"/>
    </source>
</evidence>
<name>A0A0K1PD46_9BACT</name>
<evidence type="ECO:0000256" key="7">
    <source>
        <dbReference type="ARBA" id="ARBA00024382"/>
    </source>
</evidence>
<sequence length="594" mass="64932">MDGAMASEAQPQIDDTGRGPVSLCGRPLGEILRETAGLDRRKLEEALSRQAESGGRLGEILVGMKAVSEEQVLRSLALQLDLPFAEKIVERDLDIELVKRIPINFAKQFKVIPLARRDGAIEVAVADPLDTTALDQARLTLQGAISPVVATPQTIVDAINSVFEKLSHEADALGGNLDSEENDALAQEVEEAPDLIDSGDDEAPIIRLVNWLLKRAVKERASDIHIEPFEKELVVRYRVDGVLKEVIKPPKRFQKAITSRIKIMGQLNIAETRLPQDGRIRIKIAGKEIDIRLSTVPTAWGESSVMRLLDKSNVLLNLEDIGFERDQLDVIDQLINRSHGIVLVTGPTGSGKTTTLYAALNKINQPDLKILTAEDPVEYQMKGVNQVAVQAKIGLTFASALRSFLRQDPDVILVGEIRDLETAEIAIQASLTGHLVLSTIHTNDAPSAITRLADMGVEPFLVASSLMGALAQRLVRTLCKHCKEPYAPTEEELAEVGITPAIMKKHGTGVLMRAKGCHECNNLGYRGRTGIYELMLIDDEIRQMILKNVDSNTVKKHAISAGMMPLRDHGAVKVARGVTSAAEVLRVVQDDVVL</sequence>
<dbReference type="GO" id="GO:0015628">
    <property type="term" value="P:protein secretion by the type II secretion system"/>
    <property type="evidence" value="ECO:0007669"/>
    <property type="project" value="InterPro"/>
</dbReference>
<evidence type="ECO:0000256" key="9">
    <source>
        <dbReference type="SAM" id="MobiDB-lite"/>
    </source>
</evidence>
<dbReference type="Gene3D" id="3.30.450.90">
    <property type="match status" value="1"/>
</dbReference>
<dbReference type="GO" id="GO:0016887">
    <property type="term" value="F:ATP hydrolysis activity"/>
    <property type="evidence" value="ECO:0007669"/>
    <property type="project" value="TreeGrafter"/>
</dbReference>
<evidence type="ECO:0000256" key="3">
    <source>
        <dbReference type="ARBA" id="ARBA00022741"/>
    </source>
</evidence>
<dbReference type="NCBIfam" id="TIGR02533">
    <property type="entry name" value="type_II_gspE"/>
    <property type="match status" value="1"/>
</dbReference>
<dbReference type="PATRIC" id="fig|1391653.3.peg.1790"/>
<gene>
    <name evidence="11" type="ORF">AKJ08_1708</name>
</gene>
<dbReference type="EC" id="7.4.2.8" evidence="7"/>
<dbReference type="GO" id="GO:0015627">
    <property type="term" value="C:type II protein secretion system complex"/>
    <property type="evidence" value="ECO:0007669"/>
    <property type="project" value="InterPro"/>
</dbReference>
<dbReference type="InterPro" id="IPR001482">
    <property type="entry name" value="T2SS/T4SS_dom"/>
</dbReference>
<dbReference type="SUPFAM" id="SSF160246">
    <property type="entry name" value="EspE N-terminal domain-like"/>
    <property type="match status" value="1"/>
</dbReference>
<dbReference type="InterPro" id="IPR037257">
    <property type="entry name" value="T2SS_E_N_sf"/>
</dbReference>
<evidence type="ECO:0000256" key="4">
    <source>
        <dbReference type="ARBA" id="ARBA00022840"/>
    </source>
</evidence>
<evidence type="ECO:0000313" key="12">
    <source>
        <dbReference type="Proteomes" id="UP000055590"/>
    </source>
</evidence>
<evidence type="ECO:0000256" key="8">
    <source>
        <dbReference type="ARBA" id="ARBA00034006"/>
    </source>
</evidence>
<evidence type="ECO:0000259" key="10">
    <source>
        <dbReference type="PROSITE" id="PS00662"/>
    </source>
</evidence>
<dbReference type="FunFam" id="3.30.450.90:FF:000001">
    <property type="entry name" value="Type II secretion system ATPase GspE"/>
    <property type="match status" value="1"/>
</dbReference>
<dbReference type="InterPro" id="IPR013369">
    <property type="entry name" value="T2SS_GspE"/>
</dbReference>
<comment type="similarity">
    <text evidence="1">Belongs to the GSP E family.</text>
</comment>
<keyword evidence="2" id="KW-0813">Transport</keyword>
<comment type="catalytic activity">
    <reaction evidence="8">
        <text>ATP + H2O + cellular proteinSide 1 = ADP + phosphate + cellular proteinSide 2.</text>
        <dbReference type="EC" id="7.4.2.8"/>
    </reaction>
</comment>
<proteinExistence type="inferred from homology"/>
<evidence type="ECO:0000256" key="6">
    <source>
        <dbReference type="ARBA" id="ARBA00022967"/>
    </source>
</evidence>
<dbReference type="Gene3D" id="3.30.300.160">
    <property type="entry name" value="Type II secretion system, protein E, N-terminal domain"/>
    <property type="match status" value="1"/>
</dbReference>
<dbReference type="InterPro" id="IPR003593">
    <property type="entry name" value="AAA+_ATPase"/>
</dbReference>
<evidence type="ECO:0000256" key="5">
    <source>
        <dbReference type="ARBA" id="ARBA00022927"/>
    </source>
</evidence>
<dbReference type="OrthoDB" id="9805147at2"/>
<keyword evidence="4" id="KW-0067">ATP-binding</keyword>
<keyword evidence="12" id="KW-1185">Reference proteome</keyword>
<dbReference type="PROSITE" id="PS00662">
    <property type="entry name" value="T2SP_E"/>
    <property type="match status" value="1"/>
</dbReference>
<dbReference type="CDD" id="cd01129">
    <property type="entry name" value="PulE-GspE-like"/>
    <property type="match status" value="1"/>
</dbReference>
<dbReference type="GO" id="GO:0008564">
    <property type="term" value="F:protein-exporting ATPase activity"/>
    <property type="evidence" value="ECO:0007669"/>
    <property type="project" value="UniProtKB-EC"/>
</dbReference>
<dbReference type="GO" id="GO:0005886">
    <property type="term" value="C:plasma membrane"/>
    <property type="evidence" value="ECO:0007669"/>
    <property type="project" value="TreeGrafter"/>
</dbReference>
<dbReference type="GO" id="GO:0005524">
    <property type="term" value="F:ATP binding"/>
    <property type="evidence" value="ECO:0007669"/>
    <property type="project" value="UniProtKB-KW"/>
</dbReference>
<evidence type="ECO:0000313" key="11">
    <source>
        <dbReference type="EMBL" id="AKU91321.1"/>
    </source>
</evidence>
<evidence type="ECO:0000256" key="2">
    <source>
        <dbReference type="ARBA" id="ARBA00022448"/>
    </source>
</evidence>
<dbReference type="Proteomes" id="UP000055590">
    <property type="component" value="Chromosome"/>
</dbReference>
<feature type="region of interest" description="Disordered" evidence="9">
    <location>
        <begin position="1"/>
        <end position="22"/>
    </location>
</feature>
<dbReference type="SUPFAM" id="SSF52540">
    <property type="entry name" value="P-loop containing nucleoside triphosphate hydrolases"/>
    <property type="match status" value="1"/>
</dbReference>
<dbReference type="PANTHER" id="PTHR30258">
    <property type="entry name" value="TYPE II SECRETION SYSTEM PROTEIN GSPE-RELATED"/>
    <property type="match status" value="1"/>
</dbReference>
<dbReference type="KEGG" id="vin:AKJ08_1708"/>
<dbReference type="SMART" id="SM00382">
    <property type="entry name" value="AAA"/>
    <property type="match status" value="1"/>
</dbReference>
<keyword evidence="6" id="KW-1278">Translocase</keyword>
<dbReference type="FunFam" id="3.40.50.300:FF:000398">
    <property type="entry name" value="Type IV pilus assembly ATPase PilB"/>
    <property type="match status" value="1"/>
</dbReference>
<protein>
    <recommendedName>
        <fullName evidence="7">protein-secreting ATPase</fullName>
        <ecNumber evidence="7">7.4.2.8</ecNumber>
    </recommendedName>
</protein>
<dbReference type="PANTHER" id="PTHR30258:SF2">
    <property type="entry name" value="COMG OPERON PROTEIN 1"/>
    <property type="match status" value="1"/>
</dbReference>
<reference evidence="11 12" key="1">
    <citation type="submission" date="2015-08" db="EMBL/GenBank/DDBJ databases">
        <authorList>
            <person name="Babu N.S."/>
            <person name="Beckwith C.J."/>
            <person name="Beseler K.G."/>
            <person name="Brison A."/>
            <person name="Carone J.V."/>
            <person name="Caskin T.P."/>
            <person name="Diamond M."/>
            <person name="Durham M.E."/>
            <person name="Foxe J.M."/>
            <person name="Go M."/>
            <person name="Henderson B.A."/>
            <person name="Jones I.B."/>
            <person name="McGettigan J.A."/>
            <person name="Micheletti S.J."/>
            <person name="Nasrallah M.E."/>
            <person name="Ortiz D."/>
            <person name="Piller C.R."/>
            <person name="Privatt S.R."/>
            <person name="Schneider S.L."/>
            <person name="Sharp S."/>
            <person name="Smith T.C."/>
            <person name="Stanton J.D."/>
            <person name="Ullery H.E."/>
            <person name="Wilson R.J."/>
            <person name="Serrano M.G."/>
            <person name="Buck G."/>
            <person name="Lee V."/>
            <person name="Wang Y."/>
            <person name="Carvalho R."/>
            <person name="Voegtly L."/>
            <person name="Shi R."/>
            <person name="Duckworth R."/>
            <person name="Johnson A."/>
            <person name="Loviza R."/>
            <person name="Walstead R."/>
            <person name="Shah Z."/>
            <person name="Kiflezghi M."/>
            <person name="Wade K."/>
            <person name="Ball S.L."/>
            <person name="Bradley K.W."/>
            <person name="Asai D.J."/>
            <person name="Bowman C.A."/>
            <person name="Russell D.A."/>
            <person name="Pope W.H."/>
            <person name="Jacobs-Sera D."/>
            <person name="Hendrix R.W."/>
            <person name="Hatfull G.F."/>
        </authorList>
    </citation>
    <scope>NUCLEOTIDE SEQUENCE [LARGE SCALE GENOMIC DNA]</scope>
    <source>
        <strain evidence="11 12">DSM 27710</strain>
    </source>
</reference>
<dbReference type="Gene3D" id="3.40.50.300">
    <property type="entry name" value="P-loop containing nucleotide triphosphate hydrolases"/>
    <property type="match status" value="1"/>
</dbReference>
<dbReference type="Pfam" id="PF00437">
    <property type="entry name" value="T2SSE"/>
    <property type="match status" value="1"/>
</dbReference>
<dbReference type="InterPro" id="IPR027417">
    <property type="entry name" value="P-loop_NTPase"/>
</dbReference>
<dbReference type="AlphaFoldDB" id="A0A0K1PD46"/>
<dbReference type="Pfam" id="PF05157">
    <property type="entry name" value="MshEN"/>
    <property type="match status" value="1"/>
</dbReference>
<feature type="domain" description="Bacterial type II secretion system protein E" evidence="10">
    <location>
        <begin position="405"/>
        <end position="419"/>
    </location>
</feature>